<reference evidence="1 2" key="1">
    <citation type="submission" date="2015-11" db="EMBL/GenBank/DDBJ databases">
        <title>Expanding the genomic diversity of Burkholderia species for the development of highly accurate diagnostics.</title>
        <authorList>
            <person name="Sahl J."/>
            <person name="Keim P."/>
            <person name="Wagner D."/>
        </authorList>
    </citation>
    <scope>NUCLEOTIDE SEQUENCE [LARGE SCALE GENOMIC DNA]</scope>
    <source>
        <strain evidence="1 2">MSMB793WGS</strain>
    </source>
</reference>
<dbReference type="AlphaFoldDB" id="A0A108EP87"/>
<organism evidence="1 2">
    <name type="scientific">Burkholderia territorii</name>
    <dbReference type="NCBI Taxonomy" id="1503055"/>
    <lineage>
        <taxon>Bacteria</taxon>
        <taxon>Pseudomonadati</taxon>
        <taxon>Pseudomonadota</taxon>
        <taxon>Betaproteobacteria</taxon>
        <taxon>Burkholderiales</taxon>
        <taxon>Burkholderiaceae</taxon>
        <taxon>Burkholderia</taxon>
        <taxon>Burkholderia cepacia complex</taxon>
    </lineage>
</organism>
<dbReference type="InterPro" id="IPR000600">
    <property type="entry name" value="ROK"/>
</dbReference>
<sequence>MINPRAGLILVADIGSSHGRLVIADLGQHPLAEHHFEVDLSLEPEIVLDRLVDDFTRLLAARNLTTLTVRAVVGLPSPVDYGRGVCGRPPIMPDRDEFPVSAYLQQRLHAPVLGDHDVNLTALGEARTRPASQSPLLFAKISTGIGCAS</sequence>
<dbReference type="EMBL" id="LPLZ01000046">
    <property type="protein sequence ID" value="KWN14727.1"/>
    <property type="molecule type" value="Genomic_DNA"/>
</dbReference>
<dbReference type="Gene3D" id="3.30.420.40">
    <property type="match status" value="1"/>
</dbReference>
<evidence type="ECO:0000313" key="1">
    <source>
        <dbReference type="EMBL" id="KWN14727.1"/>
    </source>
</evidence>
<dbReference type="InterPro" id="IPR043129">
    <property type="entry name" value="ATPase_NBD"/>
</dbReference>
<protein>
    <recommendedName>
        <fullName evidence="3">ROK family protein</fullName>
    </recommendedName>
</protein>
<dbReference type="RefSeq" id="WP_060347488.1">
    <property type="nucleotide sequence ID" value="NZ_LPLZ01000046.1"/>
</dbReference>
<accession>A0A108EP87</accession>
<dbReference type="Pfam" id="PF00480">
    <property type="entry name" value="ROK"/>
    <property type="match status" value="1"/>
</dbReference>
<dbReference type="SUPFAM" id="SSF53067">
    <property type="entry name" value="Actin-like ATPase domain"/>
    <property type="match status" value="1"/>
</dbReference>
<dbReference type="CDD" id="cd23763">
    <property type="entry name" value="ASKHA_ATPase_ROK"/>
    <property type="match status" value="1"/>
</dbReference>
<evidence type="ECO:0000313" key="2">
    <source>
        <dbReference type="Proteomes" id="UP000068016"/>
    </source>
</evidence>
<proteinExistence type="predicted"/>
<name>A0A108EP87_9BURK</name>
<comment type="caution">
    <text evidence="1">The sequence shown here is derived from an EMBL/GenBank/DDBJ whole genome shotgun (WGS) entry which is preliminary data.</text>
</comment>
<dbReference type="Proteomes" id="UP000068016">
    <property type="component" value="Unassembled WGS sequence"/>
</dbReference>
<evidence type="ECO:0008006" key="3">
    <source>
        <dbReference type="Google" id="ProtNLM"/>
    </source>
</evidence>
<gene>
    <name evidence="1" type="ORF">WT83_16720</name>
</gene>